<dbReference type="GO" id="GO:0005524">
    <property type="term" value="F:ATP binding"/>
    <property type="evidence" value="ECO:0007669"/>
    <property type="project" value="UniProtKB-KW"/>
</dbReference>
<keyword evidence="5 12" id="KW-0418">Kinase</keyword>
<feature type="region of interest" description="Disordered" evidence="10">
    <location>
        <begin position="475"/>
        <end position="521"/>
    </location>
</feature>
<dbReference type="PANTHER" id="PTHR24055">
    <property type="entry name" value="MITOGEN-ACTIVATED PROTEIN KINASE"/>
    <property type="match status" value="1"/>
</dbReference>
<dbReference type="InterPro" id="IPR008271">
    <property type="entry name" value="Ser/Thr_kinase_AS"/>
</dbReference>
<evidence type="ECO:0000313" key="12">
    <source>
        <dbReference type="EMBL" id="KAF7351464.1"/>
    </source>
</evidence>
<evidence type="ECO:0000256" key="10">
    <source>
        <dbReference type="SAM" id="MobiDB-lite"/>
    </source>
</evidence>
<keyword evidence="13" id="KW-1185">Reference proteome</keyword>
<dbReference type="Gene3D" id="3.30.200.20">
    <property type="entry name" value="Phosphorylase Kinase, domain 1"/>
    <property type="match status" value="1"/>
</dbReference>
<dbReference type="GO" id="GO:0004707">
    <property type="term" value="F:MAP kinase activity"/>
    <property type="evidence" value="ECO:0007669"/>
    <property type="project" value="UniProtKB-EC"/>
</dbReference>
<proteinExistence type="predicted"/>
<dbReference type="SMART" id="SM00220">
    <property type="entry name" value="S_TKc"/>
    <property type="match status" value="1"/>
</dbReference>
<evidence type="ECO:0000256" key="5">
    <source>
        <dbReference type="ARBA" id="ARBA00022777"/>
    </source>
</evidence>
<dbReference type="AlphaFoldDB" id="A0A8H6Y301"/>
<comment type="function">
    <text evidence="7">Responds to activation by environmental stress by phosphorylating downstream targets.</text>
</comment>
<dbReference type="EMBL" id="JACAZH010000013">
    <property type="protein sequence ID" value="KAF7351464.1"/>
    <property type="molecule type" value="Genomic_DNA"/>
</dbReference>
<dbReference type="PROSITE" id="PS50011">
    <property type="entry name" value="PROTEIN_KINASE_DOM"/>
    <property type="match status" value="1"/>
</dbReference>
<dbReference type="EC" id="2.7.11.24" evidence="1"/>
<accession>A0A8H6Y301</accession>
<keyword evidence="2" id="KW-0723">Serine/threonine-protein kinase</keyword>
<dbReference type="InterPro" id="IPR050117">
    <property type="entry name" value="MAPK"/>
</dbReference>
<evidence type="ECO:0000256" key="9">
    <source>
        <dbReference type="ARBA" id="ARBA00081481"/>
    </source>
</evidence>
<name>A0A8H6Y301_9AGAR</name>
<dbReference type="PROSITE" id="PS01351">
    <property type="entry name" value="MAPK"/>
    <property type="match status" value="1"/>
</dbReference>
<dbReference type="Proteomes" id="UP000623467">
    <property type="component" value="Unassembled WGS sequence"/>
</dbReference>
<dbReference type="FunFam" id="1.10.510.10:FF:000040">
    <property type="entry name" value="Mitogen-activated protein kinase"/>
    <property type="match status" value="1"/>
</dbReference>
<dbReference type="PROSITE" id="PS00108">
    <property type="entry name" value="PROTEIN_KINASE_ST"/>
    <property type="match status" value="1"/>
</dbReference>
<gene>
    <name evidence="12" type="ORF">MSAN_01578500</name>
</gene>
<evidence type="ECO:0000256" key="2">
    <source>
        <dbReference type="ARBA" id="ARBA00022527"/>
    </source>
</evidence>
<sequence>MSDSRMNGFAVGSAYTVQDVISEGAYSVVVSAVHAPTQRRVAIKRITPFDHSMFCLRTLREIKLLRHFHHENIIAILDILRPTSLQEFNEVYLVQELMETDLHRVIRTQELSDDHCQYFIYQTLRALKALHSADVLHRDLKPSNLLLNANCDLKLCDFGLARSARPPPNVANDSSTFMTEYVATRWYRAPEVMLTFKEYTRAIDMWSVGCVLAEMLSGKPLFPGRDYHHQLSIILDILGTPSIDDFYAISSQRRWVVFTSSFLLLFRVSPVGCVRSLCRSFWICACRLCEDPWPSKYGCTGRAIARCHTTKSILSPPALELFPLVLGLRVVSCAIVRGISAPINLRARIVLGRATILSHFALPPSSSSYLVILHLLLTLLVHSREYIRALPFRKKRPFAALFPKANPDALDLMEKCLTFSPEAPHRGDRGARAPVFVGGGRASQSKSAQNQSVPHVSPNAVVWLQTARSPLLPIPTPLPDPSLPSHFTAHQADSPPTQPYHDPADEPTADPIDPSFFDFDNGDPLGKEDLKVLIYEEITRPDNPSAPFVLQSAPPVS</sequence>
<keyword evidence="4" id="KW-0547">Nucleotide-binding</keyword>
<dbReference type="OrthoDB" id="192887at2759"/>
<organism evidence="12 13">
    <name type="scientific">Mycena sanguinolenta</name>
    <dbReference type="NCBI Taxonomy" id="230812"/>
    <lineage>
        <taxon>Eukaryota</taxon>
        <taxon>Fungi</taxon>
        <taxon>Dikarya</taxon>
        <taxon>Basidiomycota</taxon>
        <taxon>Agaricomycotina</taxon>
        <taxon>Agaricomycetes</taxon>
        <taxon>Agaricomycetidae</taxon>
        <taxon>Agaricales</taxon>
        <taxon>Marasmiineae</taxon>
        <taxon>Mycenaceae</taxon>
        <taxon>Mycena</taxon>
    </lineage>
</organism>
<protein>
    <recommendedName>
        <fullName evidence="8">Mitogen-activated protein kinase CPK1</fullName>
        <ecNumber evidence="1">2.7.11.24</ecNumber>
    </recommendedName>
    <alternativeName>
        <fullName evidence="9">Stress-activated protein kinase CPK1</fullName>
    </alternativeName>
</protein>
<evidence type="ECO:0000313" key="13">
    <source>
        <dbReference type="Proteomes" id="UP000623467"/>
    </source>
</evidence>
<dbReference type="FunFam" id="3.30.200.20:FF:000073">
    <property type="entry name" value="Mitogen-activated protein kinase"/>
    <property type="match status" value="1"/>
</dbReference>
<reference evidence="12" key="1">
    <citation type="submission" date="2020-05" db="EMBL/GenBank/DDBJ databases">
        <title>Mycena genomes resolve the evolution of fungal bioluminescence.</title>
        <authorList>
            <person name="Tsai I.J."/>
        </authorList>
    </citation>
    <scope>NUCLEOTIDE SEQUENCE</scope>
    <source>
        <strain evidence="12">160909Yilan</strain>
    </source>
</reference>
<comment type="caution">
    <text evidence="12">The sequence shown here is derived from an EMBL/GenBank/DDBJ whole genome shotgun (WGS) entry which is preliminary data.</text>
</comment>
<dbReference type="InterPro" id="IPR003527">
    <property type="entry name" value="MAP_kinase_CS"/>
</dbReference>
<dbReference type="SUPFAM" id="SSF56112">
    <property type="entry name" value="Protein kinase-like (PK-like)"/>
    <property type="match status" value="1"/>
</dbReference>
<dbReference type="Gene3D" id="1.10.510.10">
    <property type="entry name" value="Transferase(Phosphotransferase) domain 1"/>
    <property type="match status" value="1"/>
</dbReference>
<evidence type="ECO:0000256" key="8">
    <source>
        <dbReference type="ARBA" id="ARBA00073638"/>
    </source>
</evidence>
<keyword evidence="3" id="KW-0808">Transferase</keyword>
<keyword evidence="6" id="KW-0067">ATP-binding</keyword>
<dbReference type="InterPro" id="IPR000719">
    <property type="entry name" value="Prot_kinase_dom"/>
</dbReference>
<dbReference type="InterPro" id="IPR011009">
    <property type="entry name" value="Kinase-like_dom_sf"/>
</dbReference>
<evidence type="ECO:0000259" key="11">
    <source>
        <dbReference type="PROSITE" id="PS50011"/>
    </source>
</evidence>
<evidence type="ECO:0000256" key="1">
    <source>
        <dbReference type="ARBA" id="ARBA00012411"/>
    </source>
</evidence>
<evidence type="ECO:0000256" key="3">
    <source>
        <dbReference type="ARBA" id="ARBA00022679"/>
    </source>
</evidence>
<feature type="domain" description="Protein kinase" evidence="11">
    <location>
        <begin position="15"/>
        <end position="436"/>
    </location>
</feature>
<evidence type="ECO:0000256" key="6">
    <source>
        <dbReference type="ARBA" id="ARBA00022840"/>
    </source>
</evidence>
<dbReference type="Pfam" id="PF00069">
    <property type="entry name" value="Pkinase"/>
    <property type="match status" value="1"/>
</dbReference>
<evidence type="ECO:0000256" key="4">
    <source>
        <dbReference type="ARBA" id="ARBA00022741"/>
    </source>
</evidence>
<evidence type="ECO:0000256" key="7">
    <source>
        <dbReference type="ARBA" id="ARBA00055111"/>
    </source>
</evidence>